<reference evidence="2 3" key="1">
    <citation type="journal article" date="2014" name="Am. J. Bot.">
        <title>Genome assembly and annotation for red clover (Trifolium pratense; Fabaceae).</title>
        <authorList>
            <person name="Istvanek J."/>
            <person name="Jaros M."/>
            <person name="Krenek A."/>
            <person name="Repkova J."/>
        </authorList>
    </citation>
    <scope>NUCLEOTIDE SEQUENCE [LARGE SCALE GENOMIC DNA]</scope>
    <source>
        <strain evidence="3">cv. Tatra</strain>
        <tissue evidence="2">Young leaves</tissue>
    </source>
</reference>
<sequence>MNRPKEGLTLQPGFEEWEWGIRVSRSGSPHPTSGNERGRTPLSTMPVLIIVPLLASPYISDWTSHLVFNSFRHSVLKPEPPGQRGATPKPPGLPKSPQQAVKEAGAAPMGVQGVPLHRAPLNLEKLEASYVLWIFNV</sequence>
<dbReference type="Proteomes" id="UP000236291">
    <property type="component" value="Unassembled WGS sequence"/>
</dbReference>
<dbReference type="EMBL" id="ASHM01010978">
    <property type="protein sequence ID" value="PNX92868.1"/>
    <property type="molecule type" value="Genomic_DNA"/>
</dbReference>
<evidence type="ECO:0000313" key="2">
    <source>
        <dbReference type="EMBL" id="PNX92868.1"/>
    </source>
</evidence>
<evidence type="ECO:0000313" key="3">
    <source>
        <dbReference type="Proteomes" id="UP000236291"/>
    </source>
</evidence>
<evidence type="ECO:0000256" key="1">
    <source>
        <dbReference type="SAM" id="MobiDB-lite"/>
    </source>
</evidence>
<comment type="caution">
    <text evidence="2">The sequence shown here is derived from an EMBL/GenBank/DDBJ whole genome shotgun (WGS) entry which is preliminary data.</text>
</comment>
<protein>
    <submittedName>
        <fullName evidence="2">Uncharacterized protein</fullName>
    </submittedName>
</protein>
<reference evidence="2 3" key="2">
    <citation type="journal article" date="2017" name="Front. Plant Sci.">
        <title>Gene Classification and Mining of Molecular Markers Useful in Red Clover (Trifolium pratense) Breeding.</title>
        <authorList>
            <person name="Istvanek J."/>
            <person name="Dluhosova J."/>
            <person name="Dluhos P."/>
            <person name="Patkova L."/>
            <person name="Nedelnik J."/>
            <person name="Repkova J."/>
        </authorList>
    </citation>
    <scope>NUCLEOTIDE SEQUENCE [LARGE SCALE GENOMIC DNA]</scope>
    <source>
        <strain evidence="3">cv. Tatra</strain>
        <tissue evidence="2">Young leaves</tissue>
    </source>
</reference>
<proteinExistence type="predicted"/>
<accession>A0A2K3MPW9</accession>
<organism evidence="2 3">
    <name type="scientific">Trifolium pratense</name>
    <name type="common">Red clover</name>
    <dbReference type="NCBI Taxonomy" id="57577"/>
    <lineage>
        <taxon>Eukaryota</taxon>
        <taxon>Viridiplantae</taxon>
        <taxon>Streptophyta</taxon>
        <taxon>Embryophyta</taxon>
        <taxon>Tracheophyta</taxon>
        <taxon>Spermatophyta</taxon>
        <taxon>Magnoliopsida</taxon>
        <taxon>eudicotyledons</taxon>
        <taxon>Gunneridae</taxon>
        <taxon>Pentapetalae</taxon>
        <taxon>rosids</taxon>
        <taxon>fabids</taxon>
        <taxon>Fabales</taxon>
        <taxon>Fabaceae</taxon>
        <taxon>Papilionoideae</taxon>
        <taxon>50 kb inversion clade</taxon>
        <taxon>NPAAA clade</taxon>
        <taxon>Hologalegina</taxon>
        <taxon>IRL clade</taxon>
        <taxon>Trifolieae</taxon>
        <taxon>Trifolium</taxon>
    </lineage>
</organism>
<dbReference type="AlphaFoldDB" id="A0A2K3MPW9"/>
<gene>
    <name evidence="2" type="ORF">L195_g016011</name>
</gene>
<name>A0A2K3MPW9_TRIPR</name>
<feature type="region of interest" description="Disordered" evidence="1">
    <location>
        <begin position="77"/>
        <end position="107"/>
    </location>
</feature>